<dbReference type="RefSeq" id="WP_254154864.1">
    <property type="nucleotide sequence ID" value="NZ_JAHESD010000042.1"/>
</dbReference>
<dbReference type="EMBL" id="JAHESD010000042">
    <property type="protein sequence ID" value="MBT1704904.1"/>
    <property type="molecule type" value="Genomic_DNA"/>
</dbReference>
<proteinExistence type="predicted"/>
<evidence type="ECO:0000256" key="2">
    <source>
        <dbReference type="SAM" id="SignalP"/>
    </source>
</evidence>
<comment type="caution">
    <text evidence="3">The sequence shown here is derived from an EMBL/GenBank/DDBJ whole genome shotgun (WGS) entry which is preliminary data.</text>
</comment>
<feature type="region of interest" description="Disordered" evidence="1">
    <location>
        <begin position="67"/>
        <end position="88"/>
    </location>
</feature>
<name>A0ABS5VU00_9BACT</name>
<keyword evidence="2" id="KW-0732">Signal</keyword>
<accession>A0ABS5VU00</accession>
<sequence>MRKIKLNLMLVALIVGAISAFAFNTPEPPVQLFGRVTLPDGTFSHWEAVSEDYSCSSASGICTAQLQNNDPMTGQPISGTETSGKYIP</sequence>
<keyword evidence="4" id="KW-1185">Reference proteome</keyword>
<evidence type="ECO:0008006" key="5">
    <source>
        <dbReference type="Google" id="ProtNLM"/>
    </source>
</evidence>
<dbReference type="Proteomes" id="UP000772618">
    <property type="component" value="Unassembled WGS sequence"/>
</dbReference>
<feature type="signal peptide" evidence="2">
    <location>
        <begin position="1"/>
        <end position="22"/>
    </location>
</feature>
<organism evidence="3 4">
    <name type="scientific">Chryseosolibacter indicus</name>
    <dbReference type="NCBI Taxonomy" id="2782351"/>
    <lineage>
        <taxon>Bacteria</taxon>
        <taxon>Pseudomonadati</taxon>
        <taxon>Bacteroidota</taxon>
        <taxon>Cytophagia</taxon>
        <taxon>Cytophagales</taxon>
        <taxon>Chryseotaleaceae</taxon>
        <taxon>Chryseosolibacter</taxon>
    </lineage>
</organism>
<protein>
    <recommendedName>
        <fullName evidence="5">Secreted protein</fullName>
    </recommendedName>
</protein>
<evidence type="ECO:0000256" key="1">
    <source>
        <dbReference type="SAM" id="MobiDB-lite"/>
    </source>
</evidence>
<evidence type="ECO:0000313" key="4">
    <source>
        <dbReference type="Proteomes" id="UP000772618"/>
    </source>
</evidence>
<feature type="chain" id="PRO_5045444201" description="Secreted protein" evidence="2">
    <location>
        <begin position="23"/>
        <end position="88"/>
    </location>
</feature>
<reference evidence="3 4" key="1">
    <citation type="submission" date="2021-05" db="EMBL/GenBank/DDBJ databases">
        <title>A Polyphasic approach of four new species of the genus Ohtaekwangia: Ohtaekwangia histidinii sp. nov., Ohtaekwangia cretensis sp. nov., Ohtaekwangia indiensis sp. nov., Ohtaekwangia reichenbachii sp. nov. from diverse environment.</title>
        <authorList>
            <person name="Octaviana S."/>
        </authorList>
    </citation>
    <scope>NUCLEOTIDE SEQUENCE [LARGE SCALE GENOMIC DNA]</scope>
    <source>
        <strain evidence="3 4">PWU20</strain>
    </source>
</reference>
<gene>
    <name evidence="3" type="ORF">KK060_16545</name>
</gene>
<evidence type="ECO:0000313" key="3">
    <source>
        <dbReference type="EMBL" id="MBT1704904.1"/>
    </source>
</evidence>